<dbReference type="SUPFAM" id="SSF47413">
    <property type="entry name" value="lambda repressor-like DNA-binding domains"/>
    <property type="match status" value="1"/>
</dbReference>
<comment type="caution">
    <text evidence="1">The sequence shown here is derived from an EMBL/GenBank/DDBJ whole genome shotgun (WGS) entry which is preliminary data.</text>
</comment>
<dbReference type="PANTHER" id="PTHR40275">
    <property type="entry name" value="SSL7038 PROTEIN"/>
    <property type="match status" value="1"/>
</dbReference>
<reference evidence="1 2" key="1">
    <citation type="submission" date="2014-04" db="EMBL/GenBank/DDBJ databases">
        <authorList>
            <person name="Bishop-Lilly K.A."/>
            <person name="Broomall S.M."/>
            <person name="Chain P.S."/>
            <person name="Chertkov O."/>
            <person name="Coyne S.R."/>
            <person name="Daligault H.E."/>
            <person name="Davenport K.W."/>
            <person name="Erkkila T."/>
            <person name="Frey K.G."/>
            <person name="Gibbons H.S."/>
            <person name="Gu W."/>
            <person name="Jaissle J."/>
            <person name="Johnson S.L."/>
            <person name="Koroleva G.I."/>
            <person name="Ladner J.T."/>
            <person name="Lo C.-C."/>
            <person name="Minogue T.D."/>
            <person name="Munk C."/>
            <person name="Palacios G.F."/>
            <person name="Redden C.L."/>
            <person name="Rosenzweig C.N."/>
            <person name="Scholz M.B."/>
            <person name="Teshima H."/>
            <person name="Xu Y."/>
        </authorList>
    </citation>
    <scope>NUCLEOTIDE SEQUENCE [LARGE SCALE GENOMIC DNA]</scope>
    <source>
        <strain evidence="2">gladioli</strain>
    </source>
</reference>
<sequence length="98" mass="10501">MAIKTTPFDPADYLDSPEAQTEYLRESFESGDSADIQEAIGTVARARGMAQVALAAGVGRQSLYKALDERGNPEFATILSVVRALGLNLTVTPTQRQA</sequence>
<dbReference type="NCBIfam" id="TIGR02684">
    <property type="entry name" value="dnstrm_HI1420"/>
    <property type="match status" value="1"/>
</dbReference>
<proteinExistence type="predicted"/>
<accession>A0AAW3FCW3</accession>
<name>A0AAW3FCW3_BURGA</name>
<dbReference type="GO" id="GO:0003677">
    <property type="term" value="F:DNA binding"/>
    <property type="evidence" value="ECO:0007669"/>
    <property type="project" value="InterPro"/>
</dbReference>
<dbReference type="Pfam" id="PF21716">
    <property type="entry name" value="dnstrm_HI1420"/>
    <property type="match status" value="1"/>
</dbReference>
<dbReference type="Gene3D" id="1.10.260.40">
    <property type="entry name" value="lambda repressor-like DNA-binding domains"/>
    <property type="match status" value="1"/>
</dbReference>
<dbReference type="InterPro" id="IPR010982">
    <property type="entry name" value="Lambda_DNA-bd_dom_sf"/>
</dbReference>
<dbReference type="PANTHER" id="PTHR40275:SF1">
    <property type="entry name" value="SSL7038 PROTEIN"/>
    <property type="match status" value="1"/>
</dbReference>
<protein>
    <recommendedName>
        <fullName evidence="3">Addiction module antidote protein</fullName>
    </recommendedName>
</protein>
<dbReference type="AlphaFoldDB" id="A0AAW3FCW3"/>
<dbReference type="EMBL" id="JPGG01000011">
    <property type="protein sequence ID" value="KGC24037.1"/>
    <property type="molecule type" value="Genomic_DNA"/>
</dbReference>
<dbReference type="Proteomes" id="UP000029590">
    <property type="component" value="Unassembled WGS sequence"/>
</dbReference>
<evidence type="ECO:0008006" key="3">
    <source>
        <dbReference type="Google" id="ProtNLM"/>
    </source>
</evidence>
<dbReference type="InterPro" id="IPR014057">
    <property type="entry name" value="HI1420"/>
</dbReference>
<evidence type="ECO:0000313" key="2">
    <source>
        <dbReference type="Proteomes" id="UP000029590"/>
    </source>
</evidence>
<gene>
    <name evidence="1" type="ORF">DM48_8057</name>
</gene>
<dbReference type="KEGG" id="bgo:BM43_7588"/>
<dbReference type="RefSeq" id="WP_080752326.1">
    <property type="nucleotide sequence ID" value="NZ_CP009320.1"/>
</dbReference>
<evidence type="ECO:0000313" key="1">
    <source>
        <dbReference type="EMBL" id="KGC24037.1"/>
    </source>
</evidence>
<organism evidence="1 2">
    <name type="scientific">Burkholderia gladioli</name>
    <name type="common">Pseudomonas marginata</name>
    <name type="synonym">Phytomonas marginata</name>
    <dbReference type="NCBI Taxonomy" id="28095"/>
    <lineage>
        <taxon>Bacteria</taxon>
        <taxon>Pseudomonadati</taxon>
        <taxon>Pseudomonadota</taxon>
        <taxon>Betaproteobacteria</taxon>
        <taxon>Burkholderiales</taxon>
        <taxon>Burkholderiaceae</taxon>
        <taxon>Burkholderia</taxon>
    </lineage>
</organism>